<feature type="region of interest" description="Disordered" evidence="6">
    <location>
        <begin position="922"/>
        <end position="964"/>
    </location>
</feature>
<dbReference type="PANTHER" id="PTHR21567">
    <property type="entry name" value="CLASP"/>
    <property type="match status" value="1"/>
</dbReference>
<evidence type="ECO:0000256" key="2">
    <source>
        <dbReference type="ARBA" id="ARBA00009549"/>
    </source>
</evidence>
<evidence type="ECO:0000256" key="5">
    <source>
        <dbReference type="ARBA" id="ARBA00022776"/>
    </source>
</evidence>
<feature type="compositionally biased region" description="Polar residues" evidence="6">
    <location>
        <begin position="317"/>
        <end position="330"/>
    </location>
</feature>
<organism evidence="8 9">
    <name type="scientific">Tricholomella constricta</name>
    <dbReference type="NCBI Taxonomy" id="117010"/>
    <lineage>
        <taxon>Eukaryota</taxon>
        <taxon>Fungi</taxon>
        <taxon>Dikarya</taxon>
        <taxon>Basidiomycota</taxon>
        <taxon>Agaricomycotina</taxon>
        <taxon>Agaricomycetes</taxon>
        <taxon>Agaricomycetidae</taxon>
        <taxon>Agaricales</taxon>
        <taxon>Tricholomatineae</taxon>
        <taxon>Lyophyllaceae</taxon>
        <taxon>Tricholomella</taxon>
    </lineage>
</organism>
<evidence type="ECO:0000256" key="6">
    <source>
        <dbReference type="SAM" id="MobiDB-lite"/>
    </source>
</evidence>
<dbReference type="SUPFAM" id="SSF48371">
    <property type="entry name" value="ARM repeat"/>
    <property type="match status" value="1"/>
</dbReference>
<dbReference type="EMBL" id="JAACJP010000001">
    <property type="protein sequence ID" value="KAF5388162.1"/>
    <property type="molecule type" value="Genomic_DNA"/>
</dbReference>
<dbReference type="GO" id="GO:0005876">
    <property type="term" value="C:spindle microtubule"/>
    <property type="evidence" value="ECO:0007669"/>
    <property type="project" value="TreeGrafter"/>
</dbReference>
<keyword evidence="5" id="KW-0131">Cell cycle</keyword>
<name>A0A8H5MBS5_9AGAR</name>
<dbReference type="SMART" id="SM01349">
    <property type="entry name" value="TOG"/>
    <property type="match status" value="1"/>
</dbReference>
<sequence>MDSDSSRLERLVNQCKGNDVDVKVDALAKLQAEFESGIEINDPDALLNALKSCLRTSNQHLTTATLAALPPFLPLLISRSVGNPQPSNSQLRSPSSSTSSVNPGSVVDSTTLRQVLNALLPAGGVFERLGDREKAQIKARETLVILGGFAFRTGGGSAMSSKSRDKGPETPLMMFERFMREAGLGSKVWKVREQSILTLVHIRRAHHQFPIRPYLSLLVDCLEDTDAHVRECARQSVVELFTGPGVSDGARADLKKEMTKKGVRKTIVDGVLFKLLGGSVSSNPQSRDGSENGDPPSTKPKEYIPPSLALQGRKPTAGSQNNGISRTASHGSVMDISRPSSRAAVGPSSGSSIPSTPTNDSIEVQPVYIASTKDLETEFAAMLKPFEGKETEHNWAAREQAIVRVRGMLKGDVHVRYMETFLTSLKEGFIQWSLKALASLRTTVSANTASLYSELAAALGPAIDPFCDSLLTNLLKMAGFTKKIAAQQSQASVTSIITHASAQPRIILPLLWGMLQEKTIQTRAFVVAHLKQYIEVHGHRAKNTIEGSGGLELMEKSLKKALGDASPAVRENARVLFWVFEEVWPERGSSILNGLEATARKQVEKVCPKPELMANLPPTTPKNVKKSSIAAAIAASRAKAKAIATAPPTLRHQATSGSHVPPTTRRAASPGISLRTSTTSPLRTSSSPPAPALTARSRTTSGTMARSVSSIAIPANHSRSPSGGSTGRAATPPSPTEHSTYRRRASSPLATSATSVNRPSTIRKALQTALPASPPSSRGQASPTPRNTNGNVRNAAAVPLPTRHSRLSLQMMNNDDESLLMAQVVPIPDDSDSEGDHSINLMSFSTPYEMYPPMTPQTKTIGNHSTSPRSNDSKPTVVSNALSSGSIADMADRPVVEDALRARAEQAESAAERLLELVDPEEEGLQHSTLPPSLLVGSSNGHTTGKPKTKPTPLPISQSRAIPPVTPVNRNAAIMRQAALFQDSPAHNGQASSLIDVLQGKKHETGWWLKRKALLAQGTPLRATQHADKVKELRGYIAALVNGELGSHMLQKLALFSIENPVSDFASPPPSPGYGFPGSPSPLVNSSKSLPSLHADLWEADKNFERLFNALIQYLEPTKTEEELEYGLILLWEMLENQAQYLEGRESDLFTVLLRVRYCNKLNVLEATNTIRDALTAGIEPVYGLTTMHASLRAFHAEPCPESSSEDVKSAAYAFGLIALGKFVLRLPAEIAEEELPRLKGTLISSLNDKASLIVRESAAASIIAAQLILRDETHLFALLDGLADEKKNLLTYLFDKHGARGLTATTSSLGMDKLEKEIRRLDTRTSTPSRPTPAATAAPALGPSPVSP</sequence>
<feature type="region of interest" description="Disordered" evidence="6">
    <location>
        <begin position="1321"/>
        <end position="1349"/>
    </location>
</feature>
<comment type="similarity">
    <text evidence="2">Belongs to the CLASP family.</text>
</comment>
<dbReference type="GO" id="GO:0005881">
    <property type="term" value="C:cytoplasmic microtubule"/>
    <property type="evidence" value="ECO:0007669"/>
    <property type="project" value="TreeGrafter"/>
</dbReference>
<reference evidence="8 9" key="1">
    <citation type="journal article" date="2020" name="ISME J.">
        <title>Uncovering the hidden diversity of litter-decomposition mechanisms in mushroom-forming fungi.</title>
        <authorList>
            <person name="Floudas D."/>
            <person name="Bentzer J."/>
            <person name="Ahren D."/>
            <person name="Johansson T."/>
            <person name="Persson P."/>
            <person name="Tunlid A."/>
        </authorList>
    </citation>
    <scope>NUCLEOTIDE SEQUENCE [LARGE SCALE GENOMIC DNA]</scope>
    <source>
        <strain evidence="8 9">CBS 661.87</strain>
    </source>
</reference>
<dbReference type="InterPro" id="IPR024395">
    <property type="entry name" value="CLASP_N_dom"/>
</dbReference>
<keyword evidence="9" id="KW-1185">Reference proteome</keyword>
<evidence type="ECO:0000256" key="1">
    <source>
        <dbReference type="ARBA" id="ARBA00004186"/>
    </source>
</evidence>
<keyword evidence="3" id="KW-0132">Cell division</keyword>
<dbReference type="Pfam" id="PF12348">
    <property type="entry name" value="CLASP_N"/>
    <property type="match status" value="1"/>
</dbReference>
<dbReference type="OrthoDB" id="46159at2759"/>
<dbReference type="GO" id="GO:0090307">
    <property type="term" value="P:mitotic spindle assembly"/>
    <property type="evidence" value="ECO:0007669"/>
    <property type="project" value="TreeGrafter"/>
</dbReference>
<feature type="compositionally biased region" description="Low complexity" evidence="6">
    <location>
        <begin position="346"/>
        <end position="358"/>
    </location>
</feature>
<dbReference type="InterPro" id="IPR011989">
    <property type="entry name" value="ARM-like"/>
</dbReference>
<feature type="compositionally biased region" description="Low complexity" evidence="6">
    <location>
        <begin position="673"/>
        <end position="701"/>
    </location>
</feature>
<dbReference type="GO" id="GO:0005815">
    <property type="term" value="C:microtubule organizing center"/>
    <property type="evidence" value="ECO:0007669"/>
    <property type="project" value="TreeGrafter"/>
</dbReference>
<dbReference type="InterPro" id="IPR016024">
    <property type="entry name" value="ARM-type_fold"/>
</dbReference>
<evidence type="ECO:0000313" key="8">
    <source>
        <dbReference type="EMBL" id="KAF5388162.1"/>
    </source>
</evidence>
<dbReference type="Gene3D" id="1.25.10.10">
    <property type="entry name" value="Leucine-rich Repeat Variant"/>
    <property type="match status" value="2"/>
</dbReference>
<feature type="region of interest" description="Disordered" evidence="6">
    <location>
        <begin position="856"/>
        <end position="885"/>
    </location>
</feature>
<feature type="region of interest" description="Disordered" evidence="6">
    <location>
        <begin position="643"/>
        <end position="801"/>
    </location>
</feature>
<dbReference type="Proteomes" id="UP000565441">
    <property type="component" value="Unassembled WGS sequence"/>
</dbReference>
<feature type="region of interest" description="Disordered" evidence="6">
    <location>
        <begin position="279"/>
        <end position="360"/>
    </location>
</feature>
<protein>
    <recommendedName>
        <fullName evidence="7">TOG domain-containing protein</fullName>
    </recommendedName>
</protein>
<evidence type="ECO:0000313" key="9">
    <source>
        <dbReference type="Proteomes" id="UP000565441"/>
    </source>
</evidence>
<gene>
    <name evidence="8" type="ORF">D9615_000202</name>
</gene>
<feature type="compositionally biased region" description="Low complexity" evidence="6">
    <location>
        <begin position="1325"/>
        <end position="1341"/>
    </location>
</feature>
<keyword evidence="5" id="KW-0498">Mitosis</keyword>
<dbReference type="PANTHER" id="PTHR21567:SF9">
    <property type="entry name" value="CLIP-ASSOCIATING PROTEIN"/>
    <property type="match status" value="1"/>
</dbReference>
<dbReference type="GO" id="GO:0051301">
    <property type="term" value="P:cell division"/>
    <property type="evidence" value="ECO:0007669"/>
    <property type="project" value="UniProtKB-KW"/>
</dbReference>
<feature type="domain" description="TOG" evidence="7">
    <location>
        <begin position="374"/>
        <end position="609"/>
    </location>
</feature>
<comment type="subcellular location">
    <subcellularLocation>
        <location evidence="1">Cytoplasm</location>
        <location evidence="1">Cytoskeleton</location>
        <location evidence="1">Spindle</location>
    </subcellularLocation>
</comment>
<evidence type="ECO:0000256" key="4">
    <source>
        <dbReference type="ARBA" id="ARBA00022701"/>
    </source>
</evidence>
<dbReference type="GO" id="GO:0008017">
    <property type="term" value="F:microtubule binding"/>
    <property type="evidence" value="ECO:0007669"/>
    <property type="project" value="TreeGrafter"/>
</dbReference>
<dbReference type="GO" id="GO:1990023">
    <property type="term" value="C:mitotic spindle midzone"/>
    <property type="evidence" value="ECO:0007669"/>
    <property type="project" value="TreeGrafter"/>
</dbReference>
<dbReference type="InterPro" id="IPR034085">
    <property type="entry name" value="TOG"/>
</dbReference>
<accession>A0A8H5MBS5</accession>
<feature type="compositionally biased region" description="Polar residues" evidence="6">
    <location>
        <begin position="748"/>
        <end position="760"/>
    </location>
</feature>
<feature type="compositionally biased region" description="Polar residues" evidence="6">
    <location>
        <begin position="926"/>
        <end position="942"/>
    </location>
</feature>
<feature type="region of interest" description="Disordered" evidence="6">
    <location>
        <begin position="83"/>
        <end position="105"/>
    </location>
</feature>
<keyword evidence="4" id="KW-0493">Microtubule</keyword>
<evidence type="ECO:0000259" key="7">
    <source>
        <dbReference type="SMART" id="SM01349"/>
    </source>
</evidence>
<proteinExistence type="inferred from homology"/>
<evidence type="ECO:0000256" key="3">
    <source>
        <dbReference type="ARBA" id="ARBA00022618"/>
    </source>
</evidence>
<feature type="compositionally biased region" description="Polar residues" evidence="6">
    <location>
        <begin position="775"/>
        <end position="792"/>
    </location>
</feature>
<comment type="caution">
    <text evidence="8">The sequence shown here is derived from an EMBL/GenBank/DDBJ whole genome shotgun (WGS) entry which is preliminary data.</text>
</comment>